<reference evidence="7" key="1">
    <citation type="submission" date="2022-12" db="EMBL/GenBank/DDBJ databases">
        <title>Draft genome assemblies for two species of Escallonia (Escalloniales).</title>
        <authorList>
            <person name="Chanderbali A."/>
            <person name="Dervinis C."/>
            <person name="Anghel I."/>
            <person name="Soltis D."/>
            <person name="Soltis P."/>
            <person name="Zapata F."/>
        </authorList>
    </citation>
    <scope>NUCLEOTIDE SEQUENCE</scope>
    <source>
        <strain evidence="7">UCBG92.1500</strain>
        <tissue evidence="7">Leaf</tissue>
    </source>
</reference>
<evidence type="ECO:0000256" key="2">
    <source>
        <dbReference type="ARBA" id="ARBA00022741"/>
    </source>
</evidence>
<dbReference type="Gene3D" id="1.20.5.4130">
    <property type="match status" value="1"/>
</dbReference>
<dbReference type="InterPro" id="IPR041118">
    <property type="entry name" value="Rx_N"/>
</dbReference>
<evidence type="ECO:0000256" key="4">
    <source>
        <dbReference type="ARBA" id="ARBA00022840"/>
    </source>
</evidence>
<dbReference type="SUPFAM" id="SSF52540">
    <property type="entry name" value="P-loop containing nucleoside triphosphate hydrolases"/>
    <property type="match status" value="1"/>
</dbReference>
<dbReference type="FunFam" id="3.40.50.300:FF:001091">
    <property type="entry name" value="Probable disease resistance protein At1g61300"/>
    <property type="match status" value="1"/>
</dbReference>
<keyword evidence="8" id="KW-1185">Reference proteome</keyword>
<keyword evidence="4" id="KW-0067">ATP-binding</keyword>
<dbReference type="PANTHER" id="PTHR19338">
    <property type="entry name" value="TRANSLOCASE OF INNER MITOCHONDRIAL MEMBRANE 13 HOMOLOG"/>
    <property type="match status" value="1"/>
</dbReference>
<evidence type="ECO:0000256" key="1">
    <source>
        <dbReference type="ARBA" id="ARBA00022737"/>
    </source>
</evidence>
<dbReference type="PANTHER" id="PTHR19338:SF59">
    <property type="entry name" value="OS10G0162832 PROTEIN"/>
    <property type="match status" value="1"/>
</dbReference>
<feature type="domain" description="NB-ARC" evidence="5">
    <location>
        <begin position="272"/>
        <end position="434"/>
    </location>
</feature>
<sequence>MKSQRTWVVYRTTSMSFQATCREFSRGPQFWRGSGWCIRLTGTGNLTRTMRSLIQRTLINVESSSTISQNKLGSSTTSKNRNQNLPHTCKPNRKLDRLDMASNIIMDLLLGKIISILENEASLIGGVHTELDELKCELRSIKSFLEDVDRKGAVTGVERAWVADVTDICHPIEDIIAEFMYRLNPPQRGGRLTRYLYQAFYFPKRCWTKHTLAQKIHDINKRIKAIPERRERYVVDVPIGAAAQDDQRRARDRSESFRFASDDHLLGIEEDARLLEKWLIDGDRERSVISVSGMGGSGKSTLVAKVFKGQTVKRHFECYAWITVSQTYVIEDVFRSMITEFYGSGKEKVPVDLSTMKYADLLEMLVYYLQKKTYVVVLDDVWRNNLWNDVKVSLPDKGRGSRVMLTTRNEKIASSSFGVKSHVHQVQPLKSGDACMGPISQESILELPK</sequence>
<organism evidence="7 8">
    <name type="scientific">Escallonia rubra</name>
    <dbReference type="NCBI Taxonomy" id="112253"/>
    <lineage>
        <taxon>Eukaryota</taxon>
        <taxon>Viridiplantae</taxon>
        <taxon>Streptophyta</taxon>
        <taxon>Embryophyta</taxon>
        <taxon>Tracheophyta</taxon>
        <taxon>Spermatophyta</taxon>
        <taxon>Magnoliopsida</taxon>
        <taxon>eudicotyledons</taxon>
        <taxon>Gunneridae</taxon>
        <taxon>Pentapetalae</taxon>
        <taxon>asterids</taxon>
        <taxon>campanulids</taxon>
        <taxon>Escalloniales</taxon>
        <taxon>Escalloniaceae</taxon>
        <taxon>Escallonia</taxon>
    </lineage>
</organism>
<accession>A0AA88UCH9</accession>
<dbReference type="Proteomes" id="UP001187471">
    <property type="component" value="Unassembled WGS sequence"/>
</dbReference>
<proteinExistence type="predicted"/>
<evidence type="ECO:0000256" key="3">
    <source>
        <dbReference type="ARBA" id="ARBA00022821"/>
    </source>
</evidence>
<name>A0AA88UCH9_9ASTE</name>
<dbReference type="Pfam" id="PF00931">
    <property type="entry name" value="NB-ARC"/>
    <property type="match status" value="1"/>
</dbReference>
<comment type="caution">
    <text evidence="7">The sequence shown here is derived from an EMBL/GenBank/DDBJ whole genome shotgun (WGS) entry which is preliminary data.</text>
</comment>
<protein>
    <submittedName>
        <fullName evidence="7">Uncharacterized protein</fullName>
    </submittedName>
</protein>
<evidence type="ECO:0000313" key="7">
    <source>
        <dbReference type="EMBL" id="KAK2977923.1"/>
    </source>
</evidence>
<keyword evidence="2" id="KW-0547">Nucleotide-binding</keyword>
<keyword evidence="1" id="KW-0677">Repeat</keyword>
<evidence type="ECO:0000313" key="8">
    <source>
        <dbReference type="Proteomes" id="UP001187471"/>
    </source>
</evidence>
<dbReference type="Gene3D" id="3.40.50.300">
    <property type="entry name" value="P-loop containing nucleotide triphosphate hydrolases"/>
    <property type="match status" value="1"/>
</dbReference>
<gene>
    <name evidence="7" type="ORF">RJ640_000927</name>
</gene>
<dbReference type="GO" id="GO:0043531">
    <property type="term" value="F:ADP binding"/>
    <property type="evidence" value="ECO:0007669"/>
    <property type="project" value="InterPro"/>
</dbReference>
<dbReference type="AlphaFoldDB" id="A0AA88UCH9"/>
<evidence type="ECO:0000259" key="5">
    <source>
        <dbReference type="Pfam" id="PF00931"/>
    </source>
</evidence>
<feature type="domain" description="Disease resistance N-terminal" evidence="6">
    <location>
        <begin position="106"/>
        <end position="187"/>
    </location>
</feature>
<dbReference type="InterPro" id="IPR038005">
    <property type="entry name" value="RX-like_CC"/>
</dbReference>
<dbReference type="CDD" id="cd14798">
    <property type="entry name" value="RX-CC_like"/>
    <property type="match status" value="1"/>
</dbReference>
<dbReference type="GO" id="GO:0006952">
    <property type="term" value="P:defense response"/>
    <property type="evidence" value="ECO:0007669"/>
    <property type="project" value="UniProtKB-KW"/>
</dbReference>
<dbReference type="PRINTS" id="PR00364">
    <property type="entry name" value="DISEASERSIST"/>
</dbReference>
<dbReference type="EMBL" id="JAVXUO010001929">
    <property type="protein sequence ID" value="KAK2977923.1"/>
    <property type="molecule type" value="Genomic_DNA"/>
</dbReference>
<dbReference type="InterPro" id="IPR002182">
    <property type="entry name" value="NB-ARC"/>
</dbReference>
<keyword evidence="3" id="KW-0611">Plant defense</keyword>
<evidence type="ECO:0000259" key="6">
    <source>
        <dbReference type="Pfam" id="PF18052"/>
    </source>
</evidence>
<dbReference type="Pfam" id="PF18052">
    <property type="entry name" value="Rx_N"/>
    <property type="match status" value="1"/>
</dbReference>
<dbReference type="InterPro" id="IPR027417">
    <property type="entry name" value="P-loop_NTPase"/>
</dbReference>
<dbReference type="GO" id="GO:0005524">
    <property type="term" value="F:ATP binding"/>
    <property type="evidence" value="ECO:0007669"/>
    <property type="project" value="UniProtKB-KW"/>
</dbReference>